<dbReference type="PANTHER" id="PTHR40079:SF4">
    <property type="entry name" value="GH26 DOMAIN-CONTAINING PROTEIN-RELATED"/>
    <property type="match status" value="1"/>
</dbReference>
<evidence type="ECO:0000313" key="7">
    <source>
        <dbReference type="EMBL" id="KXS21587.1"/>
    </source>
</evidence>
<reference evidence="7 8" key="1">
    <citation type="journal article" date="2015" name="Genome Biol. Evol.">
        <title>Phylogenomic analyses indicate that early fungi evolved digesting cell walls of algal ancestors of land plants.</title>
        <authorList>
            <person name="Chang Y."/>
            <person name="Wang S."/>
            <person name="Sekimoto S."/>
            <person name="Aerts A.L."/>
            <person name="Choi C."/>
            <person name="Clum A."/>
            <person name="LaButti K.M."/>
            <person name="Lindquist E.A."/>
            <person name="Yee Ngan C."/>
            <person name="Ohm R.A."/>
            <person name="Salamov A.A."/>
            <person name="Grigoriev I.V."/>
            <person name="Spatafora J.W."/>
            <person name="Berbee M.L."/>
        </authorList>
    </citation>
    <scope>NUCLEOTIDE SEQUENCE [LARGE SCALE GENOMIC DNA]</scope>
    <source>
        <strain evidence="7 8">JEL478</strain>
    </source>
</reference>
<evidence type="ECO:0000256" key="3">
    <source>
        <dbReference type="ARBA" id="ARBA00023295"/>
    </source>
</evidence>
<feature type="active site" description="Proton donor" evidence="4">
    <location>
        <position position="173"/>
    </location>
</feature>
<feature type="signal peptide" evidence="5">
    <location>
        <begin position="1"/>
        <end position="29"/>
    </location>
</feature>
<dbReference type="SUPFAM" id="SSF51445">
    <property type="entry name" value="(Trans)glycosidases"/>
    <property type="match status" value="1"/>
</dbReference>
<dbReference type="Proteomes" id="UP000070544">
    <property type="component" value="Unassembled WGS sequence"/>
</dbReference>
<dbReference type="GO" id="GO:0016985">
    <property type="term" value="F:mannan endo-1,4-beta-mannosidase activity"/>
    <property type="evidence" value="ECO:0007669"/>
    <property type="project" value="InterPro"/>
</dbReference>
<dbReference type="EMBL" id="KQ965732">
    <property type="protein sequence ID" value="KXS21587.1"/>
    <property type="molecule type" value="Genomic_DNA"/>
</dbReference>
<dbReference type="OrthoDB" id="428177at2759"/>
<evidence type="ECO:0000259" key="6">
    <source>
        <dbReference type="PROSITE" id="PS51764"/>
    </source>
</evidence>
<dbReference type="PANTHER" id="PTHR40079">
    <property type="entry name" value="MANNAN ENDO-1,4-BETA-MANNOSIDASE E-RELATED"/>
    <property type="match status" value="1"/>
</dbReference>
<dbReference type="InterPro" id="IPR017853">
    <property type="entry name" value="GH"/>
</dbReference>
<evidence type="ECO:0000256" key="2">
    <source>
        <dbReference type="ARBA" id="ARBA00022801"/>
    </source>
</evidence>
<proteinExistence type="inferred from homology"/>
<comment type="similarity">
    <text evidence="1 4">Belongs to the glycosyl hydrolase 26 family.</text>
</comment>
<feature type="active site" description="Nucleophile" evidence="4">
    <location>
        <position position="337"/>
    </location>
</feature>
<dbReference type="OMA" id="FEPPANQ"/>
<evidence type="ECO:0000256" key="1">
    <source>
        <dbReference type="ARBA" id="ARBA00007754"/>
    </source>
</evidence>
<gene>
    <name evidence="7" type="ORF">M427DRAFT_142067</name>
</gene>
<keyword evidence="8" id="KW-1185">Reference proteome</keyword>
<keyword evidence="5" id="KW-0732">Signal</keyword>
<evidence type="ECO:0000256" key="4">
    <source>
        <dbReference type="PROSITE-ProRule" id="PRU01100"/>
    </source>
</evidence>
<keyword evidence="3 4" id="KW-0326">Glycosidase</keyword>
<dbReference type="Pfam" id="PF02156">
    <property type="entry name" value="Glyco_hydro_26"/>
    <property type="match status" value="1"/>
</dbReference>
<evidence type="ECO:0000256" key="5">
    <source>
        <dbReference type="SAM" id="SignalP"/>
    </source>
</evidence>
<feature type="domain" description="GH26" evidence="6">
    <location>
        <begin position="13"/>
        <end position="400"/>
    </location>
</feature>
<protein>
    <submittedName>
        <fullName evidence="7">Glycoside hydrolase family 26 protein</fullName>
    </submittedName>
</protein>
<feature type="chain" id="PRO_5007296484" evidence="5">
    <location>
        <begin position="30"/>
        <end position="496"/>
    </location>
</feature>
<dbReference type="GO" id="GO:0006080">
    <property type="term" value="P:substituted mannan metabolic process"/>
    <property type="evidence" value="ECO:0007669"/>
    <property type="project" value="InterPro"/>
</dbReference>
<dbReference type="InterPro" id="IPR000805">
    <property type="entry name" value="Glyco_hydro_26"/>
</dbReference>
<dbReference type="AlphaFoldDB" id="A0A139AY06"/>
<sequence>MMHTRRRHTASAASAVAIASVILFSLAGAQNLTFAPVPAPSPGATGSSLTNNPIPVPAGNGVYLGASLDWDWDQPNNISQRLGYPMLTYGIFLNFPLTFADVDFMNVTVRTKPFPIKSKDGSQAQIMLTLQPVEVTAIDDTTLNNQTVLDDVVTMVRQLNEAGVSVFVRFGHEMNGWWYAWGWRPMQYKKAFRKVAQAIKACPTCTKTAMLWAPQVATGFPWGLDVPYTNASWFLEHTDYARVNVTEVATLDSNGDGIISLGDEPYLPFYPGDDVVDWVGMSIYFTGINFYGENILPTPDTFIHAIRGLQPEFLNQQAPDFYGIYSVQKNKPFCLAETSANWNSRTAAANASAPTMLQMKQAWWQQTVSDSVFDRLPNYRASFLFEFIKLGEDVKTLSFDYGYTTTPEVAAAFHNDAPARVVWSDGTYSSINGRTNLVAGTGTQKTSATAATAAGSQATGAPGVAGSTKPGSAVAKNPASLAALVAATLIALVLAI</sequence>
<organism evidence="7 8">
    <name type="scientific">Gonapodya prolifera (strain JEL478)</name>
    <name type="common">Monoblepharis prolifera</name>
    <dbReference type="NCBI Taxonomy" id="1344416"/>
    <lineage>
        <taxon>Eukaryota</taxon>
        <taxon>Fungi</taxon>
        <taxon>Fungi incertae sedis</taxon>
        <taxon>Chytridiomycota</taxon>
        <taxon>Chytridiomycota incertae sedis</taxon>
        <taxon>Monoblepharidomycetes</taxon>
        <taxon>Monoblepharidales</taxon>
        <taxon>Gonapodyaceae</taxon>
        <taxon>Gonapodya</taxon>
    </lineage>
</organism>
<accession>A0A139AY06</accession>
<dbReference type="PROSITE" id="PS51764">
    <property type="entry name" value="GH26"/>
    <property type="match status" value="1"/>
</dbReference>
<dbReference type="InterPro" id="IPR022790">
    <property type="entry name" value="GH26_dom"/>
</dbReference>
<name>A0A139AY06_GONPJ</name>
<evidence type="ECO:0000313" key="8">
    <source>
        <dbReference type="Proteomes" id="UP000070544"/>
    </source>
</evidence>
<keyword evidence="2 4" id="KW-0378">Hydrolase</keyword>
<dbReference type="Gene3D" id="3.20.20.80">
    <property type="entry name" value="Glycosidases"/>
    <property type="match status" value="1"/>
</dbReference>